<name>A0A0C1EKG8_9BACT</name>
<gene>
    <name evidence="1" type="ORF">DB43_GX00010</name>
</gene>
<accession>A0A0C1EKG8</accession>
<proteinExistence type="predicted"/>
<evidence type="ECO:0000313" key="1">
    <source>
        <dbReference type="EMBL" id="KIA77019.1"/>
    </source>
</evidence>
<reference evidence="1 2" key="1">
    <citation type="journal article" date="2014" name="Mol. Biol. Evol.">
        <title>Massive expansion of Ubiquitination-related gene families within the Chlamydiae.</title>
        <authorList>
            <person name="Domman D."/>
            <person name="Collingro A."/>
            <person name="Lagkouvardos I."/>
            <person name="Gehre L."/>
            <person name="Weinmaier T."/>
            <person name="Rattei T."/>
            <person name="Subtil A."/>
            <person name="Horn M."/>
        </authorList>
    </citation>
    <scope>NUCLEOTIDE SEQUENCE [LARGE SCALE GENOMIC DNA]</scope>
    <source>
        <strain evidence="1 2">OEW1</strain>
    </source>
</reference>
<dbReference type="Proteomes" id="UP000031307">
    <property type="component" value="Unassembled WGS sequence"/>
</dbReference>
<dbReference type="EMBL" id="JSAM01000093">
    <property type="protein sequence ID" value="KIA77019.1"/>
    <property type="molecule type" value="Genomic_DNA"/>
</dbReference>
<protein>
    <submittedName>
        <fullName evidence="1">Uncharacterized protein</fullName>
    </submittedName>
</protein>
<sequence>MENAKEMVEDFIRNYKEISIQNKLPSLNLEMKSSKDEFYDADYCMGTFQIQASNPLVSAYAIHSLKIAALSGHHADFLGKMSPKFNLRPLWIECDLSIQTESDMHWAIPNYLGEVEQQIIFAKRMISLGYNAIILGARDHVLPKQAKELSLEKICRTFQHFGIKVILKPIFSEKMAHLNEHIFLEEIKKIDSFDYLFIESGSVLSHLLTSVDQRELTSADQALYEVRFFEKILGNQYGLIYSILSRDGEAALDQAMWLPHFCDDVGAHTIIAFSAVSDDPINDHAPPHPIWDVLRELLDVSATPLMPILNVGGIH</sequence>
<organism evidence="1 2">
    <name type="scientific">Parachlamydia acanthamoebae</name>
    <dbReference type="NCBI Taxonomy" id="83552"/>
    <lineage>
        <taxon>Bacteria</taxon>
        <taxon>Pseudomonadati</taxon>
        <taxon>Chlamydiota</taxon>
        <taxon>Chlamydiia</taxon>
        <taxon>Parachlamydiales</taxon>
        <taxon>Parachlamydiaceae</taxon>
        <taxon>Parachlamydia</taxon>
    </lineage>
</organism>
<dbReference type="AlphaFoldDB" id="A0A0C1EKG8"/>
<comment type="caution">
    <text evidence="1">The sequence shown here is derived from an EMBL/GenBank/DDBJ whole genome shotgun (WGS) entry which is preliminary data.</text>
</comment>
<evidence type="ECO:0000313" key="2">
    <source>
        <dbReference type="Proteomes" id="UP000031307"/>
    </source>
</evidence>
<feature type="non-terminal residue" evidence="1">
    <location>
        <position position="315"/>
    </location>
</feature>